<keyword evidence="1" id="KW-0560">Oxidoreductase</keyword>
<name>S3D8J2_GLAL2</name>
<dbReference type="RefSeq" id="XP_008084219.1">
    <property type="nucleotide sequence ID" value="XM_008086028.1"/>
</dbReference>
<protein>
    <submittedName>
        <fullName evidence="2">FAD/NAD(P)-binding protein</fullName>
    </submittedName>
</protein>
<dbReference type="OrthoDB" id="74360at2759"/>
<dbReference type="GeneID" id="19468479"/>
<keyword evidence="3" id="KW-1185">Reference proteome</keyword>
<dbReference type="EMBL" id="KE145368">
    <property type="protein sequence ID" value="EPE28311.1"/>
    <property type="molecule type" value="Genomic_DNA"/>
</dbReference>
<dbReference type="HOGENOM" id="CLU_056485_0_0_1"/>
<organism evidence="2 3">
    <name type="scientific">Glarea lozoyensis (strain ATCC 20868 / MF5171)</name>
    <dbReference type="NCBI Taxonomy" id="1116229"/>
    <lineage>
        <taxon>Eukaryota</taxon>
        <taxon>Fungi</taxon>
        <taxon>Dikarya</taxon>
        <taxon>Ascomycota</taxon>
        <taxon>Pezizomycotina</taxon>
        <taxon>Leotiomycetes</taxon>
        <taxon>Helotiales</taxon>
        <taxon>Helotiaceae</taxon>
        <taxon>Glarea</taxon>
    </lineage>
</organism>
<reference evidence="2 3" key="1">
    <citation type="journal article" date="2013" name="BMC Genomics">
        <title>Genomics-driven discovery of the pneumocandin biosynthetic gene cluster in the fungus Glarea lozoyensis.</title>
        <authorList>
            <person name="Chen L."/>
            <person name="Yue Q."/>
            <person name="Zhang X."/>
            <person name="Xiang M."/>
            <person name="Wang C."/>
            <person name="Li S."/>
            <person name="Che Y."/>
            <person name="Ortiz-Lopez F.J."/>
            <person name="Bills G.F."/>
            <person name="Liu X."/>
            <person name="An Z."/>
        </authorList>
    </citation>
    <scope>NUCLEOTIDE SEQUENCE [LARGE SCALE GENOMIC DNA]</scope>
    <source>
        <strain evidence="3">ATCC 20868 / MF5171</strain>
    </source>
</reference>
<dbReference type="GO" id="GO:0050660">
    <property type="term" value="F:flavin adenine dinucleotide binding"/>
    <property type="evidence" value="ECO:0007669"/>
    <property type="project" value="TreeGrafter"/>
</dbReference>
<accession>S3D8J2</accession>
<dbReference type="SUPFAM" id="SSF51905">
    <property type="entry name" value="FAD/NAD(P)-binding domain"/>
    <property type="match status" value="1"/>
</dbReference>
<sequence>MGDIGQSSATESANRIEPGSFPLNVATFPDLNTSECNDPIEVANEFVDSFNRALEAPDVEAVVGLFQAQGYWRDQLCLSWDFHTLQGPDRISKILKQSEKGIRIKSIKLDTSSALRSPRSSTIGPLHTVVAFLTVETDVGRGAGIVNLIQDHGVWKVYTLFTHLMELKDHEEGVGARRPNGYEGHDTSLNWLDRRESERKLEDGDPTVLILGAGQAGLSIAARLKALGIKSLVVDRAERVGDNWRTRYHNLVLHDPVWFDHLAYLPFPATWPVHTPKDKMANWLESYVEVLELNVWTSTIITQSSWDEGTGKWTVSLSRSGECHEETRTISPKV</sequence>
<dbReference type="GO" id="GO:0004497">
    <property type="term" value="F:monooxygenase activity"/>
    <property type="evidence" value="ECO:0007669"/>
    <property type="project" value="TreeGrafter"/>
</dbReference>
<gene>
    <name evidence="2" type="ORF">GLAREA_09431</name>
</gene>
<dbReference type="eggNOG" id="KOG1399">
    <property type="taxonomic scope" value="Eukaryota"/>
</dbReference>
<evidence type="ECO:0000313" key="3">
    <source>
        <dbReference type="Proteomes" id="UP000016922"/>
    </source>
</evidence>
<dbReference type="Gene3D" id="3.50.50.60">
    <property type="entry name" value="FAD/NAD(P)-binding domain"/>
    <property type="match status" value="1"/>
</dbReference>
<dbReference type="Pfam" id="PF13450">
    <property type="entry name" value="NAD_binding_8"/>
    <property type="match status" value="1"/>
</dbReference>
<proteinExistence type="predicted"/>
<dbReference type="AlphaFoldDB" id="S3D8J2"/>
<dbReference type="InterPro" id="IPR050982">
    <property type="entry name" value="Auxin_biosynth/cation_transpt"/>
</dbReference>
<dbReference type="PANTHER" id="PTHR43539">
    <property type="entry name" value="FLAVIN-BINDING MONOOXYGENASE-LIKE PROTEIN (AFU_ORTHOLOGUE AFUA_4G09220)"/>
    <property type="match status" value="1"/>
</dbReference>
<dbReference type="Proteomes" id="UP000016922">
    <property type="component" value="Unassembled WGS sequence"/>
</dbReference>
<evidence type="ECO:0000256" key="1">
    <source>
        <dbReference type="ARBA" id="ARBA00023002"/>
    </source>
</evidence>
<dbReference type="OMA" id="ECHEETR"/>
<dbReference type="PANTHER" id="PTHR43539:SF68">
    <property type="entry name" value="FLAVIN-BINDING MONOOXYGENASE-LIKE PROTEIN (AFU_ORTHOLOGUE AFUA_4G09220)"/>
    <property type="match status" value="1"/>
</dbReference>
<evidence type="ECO:0000313" key="2">
    <source>
        <dbReference type="EMBL" id="EPE28311.1"/>
    </source>
</evidence>
<dbReference type="InterPro" id="IPR036188">
    <property type="entry name" value="FAD/NAD-bd_sf"/>
</dbReference>
<dbReference type="KEGG" id="glz:GLAREA_09431"/>